<protein>
    <submittedName>
        <fullName evidence="9">Peptidase family M48</fullName>
    </submittedName>
</protein>
<dbReference type="Pfam" id="PF01435">
    <property type="entry name" value="Peptidase_M48"/>
    <property type="match status" value="1"/>
</dbReference>
<evidence type="ECO:0000256" key="4">
    <source>
        <dbReference type="ARBA" id="ARBA00022833"/>
    </source>
</evidence>
<keyword evidence="2" id="KW-0479">Metal-binding</keyword>
<evidence type="ECO:0000256" key="2">
    <source>
        <dbReference type="ARBA" id="ARBA00022723"/>
    </source>
</evidence>
<comment type="similarity">
    <text evidence="6">Belongs to the peptidase M48 family.</text>
</comment>
<dbReference type="PANTHER" id="PTHR22726:SF1">
    <property type="entry name" value="METALLOENDOPEPTIDASE OMA1, MITOCHONDRIAL"/>
    <property type="match status" value="1"/>
</dbReference>
<keyword evidence="7" id="KW-1133">Transmembrane helix</keyword>
<keyword evidence="7" id="KW-0812">Transmembrane</keyword>
<dbReference type="Proteomes" id="UP000198748">
    <property type="component" value="Unassembled WGS sequence"/>
</dbReference>
<dbReference type="STRING" id="659014.SAMN04487996_109334"/>
<evidence type="ECO:0000256" key="3">
    <source>
        <dbReference type="ARBA" id="ARBA00022801"/>
    </source>
</evidence>
<dbReference type="AlphaFoldDB" id="A0A1G7JMB5"/>
<dbReference type="Gene3D" id="3.30.2010.10">
    <property type="entry name" value="Metalloproteases ('zincins'), catalytic domain"/>
    <property type="match status" value="1"/>
</dbReference>
<organism evidence="9 10">
    <name type="scientific">Dyadobacter soli</name>
    <dbReference type="NCBI Taxonomy" id="659014"/>
    <lineage>
        <taxon>Bacteria</taxon>
        <taxon>Pseudomonadati</taxon>
        <taxon>Bacteroidota</taxon>
        <taxon>Cytophagia</taxon>
        <taxon>Cytophagales</taxon>
        <taxon>Spirosomataceae</taxon>
        <taxon>Dyadobacter</taxon>
    </lineage>
</organism>
<keyword evidence="1 6" id="KW-0645">Protease</keyword>
<dbReference type="GO" id="GO:0051603">
    <property type="term" value="P:proteolysis involved in protein catabolic process"/>
    <property type="evidence" value="ECO:0007669"/>
    <property type="project" value="TreeGrafter"/>
</dbReference>
<feature type="domain" description="Peptidase M48" evidence="8">
    <location>
        <begin position="161"/>
        <end position="336"/>
    </location>
</feature>
<dbReference type="OrthoDB" id="9810445at2"/>
<dbReference type="GO" id="GO:0046872">
    <property type="term" value="F:metal ion binding"/>
    <property type="evidence" value="ECO:0007669"/>
    <property type="project" value="UniProtKB-KW"/>
</dbReference>
<evidence type="ECO:0000256" key="7">
    <source>
        <dbReference type="SAM" id="Phobius"/>
    </source>
</evidence>
<sequence length="361" mass="41213">MYNYSVRYHDGRLSIAHDATLTLMPDHWLIHYRDPSGELTSVRWTLPGIVTDENFSNLFIFRYGDFPQQTIECKEESLPATLKKRYPEKVFFKRRITNIFKLNNATIVGVALAVLMLMGLGYWFGLPWLAGAVASRFPVSTEVEMGDTMYDNMIQAYDVDDQLTAATNDFVKSIDFKTHYPIRITVVKEKEVNAFALPGGRIVVFDGILRKMKTKEELAALLAHEVSHVHYRHSLRNIFRSLGGYLFLSVLVNDINGIVTVLADNSNMLANLTYSRELESEADQKAMAVFQADGLDLQGFVDLFTTLKNEHEDVANLKLLSTHPLTGDRLRAAEEMAKRQKAVREDVALERKWERIEEDLE</sequence>
<dbReference type="CDD" id="cd07332">
    <property type="entry name" value="M48C_Oma1_like"/>
    <property type="match status" value="1"/>
</dbReference>
<dbReference type="InterPro" id="IPR001915">
    <property type="entry name" value="Peptidase_M48"/>
</dbReference>
<keyword evidence="10" id="KW-1185">Reference proteome</keyword>
<accession>A0A1G7JMB5</accession>
<keyword evidence="7" id="KW-0472">Membrane</keyword>
<dbReference type="InterPro" id="IPR051156">
    <property type="entry name" value="Mito/Outer_Membr_Metalloprot"/>
</dbReference>
<evidence type="ECO:0000256" key="5">
    <source>
        <dbReference type="ARBA" id="ARBA00023049"/>
    </source>
</evidence>
<evidence type="ECO:0000259" key="8">
    <source>
        <dbReference type="Pfam" id="PF01435"/>
    </source>
</evidence>
<reference evidence="10" key="1">
    <citation type="submission" date="2016-10" db="EMBL/GenBank/DDBJ databases">
        <authorList>
            <person name="Varghese N."/>
            <person name="Submissions S."/>
        </authorList>
    </citation>
    <scope>NUCLEOTIDE SEQUENCE [LARGE SCALE GENOMIC DNA]</scope>
    <source>
        <strain evidence="10">DSM 25329</strain>
    </source>
</reference>
<keyword evidence="3 6" id="KW-0378">Hydrolase</keyword>
<evidence type="ECO:0000313" key="9">
    <source>
        <dbReference type="EMBL" id="SDF26016.1"/>
    </source>
</evidence>
<keyword evidence="5 6" id="KW-0482">Metalloprotease</keyword>
<keyword evidence="4 6" id="KW-0862">Zinc</keyword>
<evidence type="ECO:0000256" key="6">
    <source>
        <dbReference type="RuleBase" id="RU003983"/>
    </source>
</evidence>
<evidence type="ECO:0000313" key="10">
    <source>
        <dbReference type="Proteomes" id="UP000198748"/>
    </source>
</evidence>
<gene>
    <name evidence="9" type="ORF">SAMN04487996_109334</name>
</gene>
<feature type="transmembrane region" description="Helical" evidence="7">
    <location>
        <begin position="102"/>
        <end position="124"/>
    </location>
</feature>
<evidence type="ECO:0000256" key="1">
    <source>
        <dbReference type="ARBA" id="ARBA00022670"/>
    </source>
</evidence>
<dbReference type="EMBL" id="FNAN01000009">
    <property type="protein sequence ID" value="SDF26016.1"/>
    <property type="molecule type" value="Genomic_DNA"/>
</dbReference>
<name>A0A1G7JMB5_9BACT</name>
<proteinExistence type="inferred from homology"/>
<dbReference type="PANTHER" id="PTHR22726">
    <property type="entry name" value="METALLOENDOPEPTIDASE OMA1"/>
    <property type="match status" value="1"/>
</dbReference>
<comment type="cofactor">
    <cofactor evidence="6">
        <name>Zn(2+)</name>
        <dbReference type="ChEBI" id="CHEBI:29105"/>
    </cofactor>
    <text evidence="6">Binds 1 zinc ion per subunit.</text>
</comment>
<dbReference type="RefSeq" id="WP_090152353.1">
    <property type="nucleotide sequence ID" value="NZ_FNAN01000009.1"/>
</dbReference>
<dbReference type="GO" id="GO:0016020">
    <property type="term" value="C:membrane"/>
    <property type="evidence" value="ECO:0007669"/>
    <property type="project" value="TreeGrafter"/>
</dbReference>
<dbReference type="GO" id="GO:0004222">
    <property type="term" value="F:metalloendopeptidase activity"/>
    <property type="evidence" value="ECO:0007669"/>
    <property type="project" value="InterPro"/>
</dbReference>